<dbReference type="InterPro" id="IPR036047">
    <property type="entry name" value="F-box-like_dom_sf"/>
</dbReference>
<organism evidence="2 3">
    <name type="scientific">Meripilus lineatus</name>
    <dbReference type="NCBI Taxonomy" id="2056292"/>
    <lineage>
        <taxon>Eukaryota</taxon>
        <taxon>Fungi</taxon>
        <taxon>Dikarya</taxon>
        <taxon>Basidiomycota</taxon>
        <taxon>Agaricomycotina</taxon>
        <taxon>Agaricomycetes</taxon>
        <taxon>Polyporales</taxon>
        <taxon>Meripilaceae</taxon>
        <taxon>Meripilus</taxon>
    </lineage>
</organism>
<sequence length="531" mass="60097">MHPHASESPIVTTHLGPMNYSSANEEGAFDLAVELFVNIFEQLDLQSLLRCCLVCKLFQGIIKESPTIQYKIELEIAGLVDRPSVKLSIKERIISLKSYQETFKSLGLPTMWATRFDEGFYLTYCGDVALVMRCKNVEMNEQPLGQFQYDGLKACHVEPPYVTSGAPRKWWSLRTTSPFTSVCVDPSQDVIILYNQDPFSGPLEGLPLILQVLSISTGEILAGGDICVPLPNSFLGWRVTAVQIWDDMIATVMKRFDIQQSEEVILFIGWKDGIVRAQLKASIAHSNLRFLSRSRFLLDHRSFGNEFGIHLYTFNPDISSDSDNPPPPRLIAIFQLPSLSSPKTQLWISMVGLSDRGCHNYLDSRRVFETSRNKGVLGLNIFCTSEDGTTRENVLIVIDPFILRSFSPMAIQDDPEVISWASWGPRNSRFIDSPEIRPSLGPVCYGTRVLLPDKLLDFNNLDVMRDINRFKRDGVNPHPFNTYHGRSSPTRYKAGLLFREDVVSELPYREVGHAFEGPLWDICPGEDWVHR</sequence>
<comment type="caution">
    <text evidence="2">The sequence shown here is derived from an EMBL/GenBank/DDBJ whole genome shotgun (WGS) entry which is preliminary data.</text>
</comment>
<dbReference type="Gene3D" id="1.20.1280.50">
    <property type="match status" value="1"/>
</dbReference>
<dbReference type="Pfam" id="PF12937">
    <property type="entry name" value="F-box-like"/>
    <property type="match status" value="1"/>
</dbReference>
<reference evidence="2" key="1">
    <citation type="submission" date="2022-07" db="EMBL/GenBank/DDBJ databases">
        <title>Genome Sequence of Physisporinus lineatus.</title>
        <authorList>
            <person name="Buettner E."/>
        </authorList>
    </citation>
    <scope>NUCLEOTIDE SEQUENCE</scope>
    <source>
        <strain evidence="2">VT162</strain>
    </source>
</reference>
<keyword evidence="3" id="KW-1185">Reference proteome</keyword>
<feature type="domain" description="F-box" evidence="1">
    <location>
        <begin position="31"/>
        <end position="70"/>
    </location>
</feature>
<proteinExistence type="predicted"/>
<gene>
    <name evidence="2" type="ORF">NLI96_g10041</name>
</gene>
<evidence type="ECO:0000313" key="3">
    <source>
        <dbReference type="Proteomes" id="UP001212997"/>
    </source>
</evidence>
<evidence type="ECO:0000313" key="2">
    <source>
        <dbReference type="EMBL" id="KAJ3478039.1"/>
    </source>
</evidence>
<name>A0AAD5UWM3_9APHY</name>
<accession>A0AAD5UWM3</accession>
<dbReference type="SUPFAM" id="SSF81383">
    <property type="entry name" value="F-box domain"/>
    <property type="match status" value="1"/>
</dbReference>
<dbReference type="InterPro" id="IPR001810">
    <property type="entry name" value="F-box_dom"/>
</dbReference>
<dbReference type="Proteomes" id="UP001212997">
    <property type="component" value="Unassembled WGS sequence"/>
</dbReference>
<dbReference type="EMBL" id="JANAWD010000543">
    <property type="protein sequence ID" value="KAJ3478039.1"/>
    <property type="molecule type" value="Genomic_DNA"/>
</dbReference>
<dbReference type="AlphaFoldDB" id="A0AAD5UWM3"/>
<protein>
    <recommendedName>
        <fullName evidence="1">F-box domain-containing protein</fullName>
    </recommendedName>
</protein>
<evidence type="ECO:0000259" key="1">
    <source>
        <dbReference type="SMART" id="SM00256"/>
    </source>
</evidence>
<dbReference type="CDD" id="cd09917">
    <property type="entry name" value="F-box_SF"/>
    <property type="match status" value="1"/>
</dbReference>
<dbReference type="SMART" id="SM00256">
    <property type="entry name" value="FBOX"/>
    <property type="match status" value="1"/>
</dbReference>